<keyword evidence="2" id="KW-1185">Reference proteome</keyword>
<organism evidence="1 2">
    <name type="scientific">Ignelater luminosus</name>
    <name type="common">Cucubano</name>
    <name type="synonym">Pyrophorus luminosus</name>
    <dbReference type="NCBI Taxonomy" id="2038154"/>
    <lineage>
        <taxon>Eukaryota</taxon>
        <taxon>Metazoa</taxon>
        <taxon>Ecdysozoa</taxon>
        <taxon>Arthropoda</taxon>
        <taxon>Hexapoda</taxon>
        <taxon>Insecta</taxon>
        <taxon>Pterygota</taxon>
        <taxon>Neoptera</taxon>
        <taxon>Endopterygota</taxon>
        <taxon>Coleoptera</taxon>
        <taxon>Polyphaga</taxon>
        <taxon>Elateriformia</taxon>
        <taxon>Elateroidea</taxon>
        <taxon>Elateridae</taxon>
        <taxon>Agrypninae</taxon>
        <taxon>Pyrophorini</taxon>
        <taxon>Ignelater</taxon>
    </lineage>
</organism>
<protein>
    <recommendedName>
        <fullName evidence="3">4-nitrophenylphosphatase</fullName>
    </recommendedName>
</protein>
<evidence type="ECO:0000313" key="1">
    <source>
        <dbReference type="EMBL" id="KAF2889499.1"/>
    </source>
</evidence>
<dbReference type="PANTHER" id="PTHR19288:SF4">
    <property type="entry name" value="RE04130P-RELATED"/>
    <property type="match status" value="1"/>
</dbReference>
<dbReference type="InterPro" id="IPR006357">
    <property type="entry name" value="HAD-SF_hydro_IIA"/>
</dbReference>
<dbReference type="Pfam" id="PF13344">
    <property type="entry name" value="Hydrolase_6"/>
    <property type="match status" value="1"/>
</dbReference>
<accession>A0A8K0G801</accession>
<dbReference type="Gene3D" id="3.40.50.1000">
    <property type="entry name" value="HAD superfamily/HAD-like"/>
    <property type="match status" value="2"/>
</dbReference>
<sequence>MKDLALLNSVEFKQFLDSFDNVLCDCDGVIWLFQTPIPGVEESMTKLQEYGKRIRFVSNNTGVSSEMFQKRLPNYKVNSEDLINPTLAIIDYLKFMDFNKEILVIGKTVIKNQIKAAGFLLADPPDGFEEGPDNVKKLIQSNENIGAVVADVDFTLNYAQMYKAALCLNRPDVLFIAGATDKKLPVGPDMFLIGPAYFLKILQEFTGREPLVFGKPGLHLSKYLSKRFTTDSSRTLFVGDA</sequence>
<dbReference type="InterPro" id="IPR036412">
    <property type="entry name" value="HAD-like_sf"/>
</dbReference>
<dbReference type="Proteomes" id="UP000801492">
    <property type="component" value="Unassembled WGS sequence"/>
</dbReference>
<dbReference type="EMBL" id="VTPC01066034">
    <property type="protein sequence ID" value="KAF2889499.1"/>
    <property type="molecule type" value="Genomic_DNA"/>
</dbReference>
<dbReference type="GO" id="GO:0005737">
    <property type="term" value="C:cytoplasm"/>
    <property type="evidence" value="ECO:0007669"/>
    <property type="project" value="TreeGrafter"/>
</dbReference>
<evidence type="ECO:0000313" key="2">
    <source>
        <dbReference type="Proteomes" id="UP000801492"/>
    </source>
</evidence>
<dbReference type="AlphaFoldDB" id="A0A8K0G801"/>
<reference evidence="1" key="1">
    <citation type="submission" date="2019-08" db="EMBL/GenBank/DDBJ databases">
        <title>The genome of the North American firefly Photinus pyralis.</title>
        <authorList>
            <consortium name="Photinus pyralis genome working group"/>
            <person name="Fallon T.R."/>
            <person name="Sander Lower S.E."/>
            <person name="Weng J.-K."/>
        </authorList>
    </citation>
    <scope>NUCLEOTIDE SEQUENCE</scope>
    <source>
        <strain evidence="1">TRF0915ILg1</strain>
        <tissue evidence="1">Whole body</tissue>
    </source>
</reference>
<name>A0A8K0G801_IGNLU</name>
<dbReference type="PANTHER" id="PTHR19288">
    <property type="entry name" value="4-NITROPHENYLPHOSPHATASE-RELATED"/>
    <property type="match status" value="1"/>
</dbReference>
<evidence type="ECO:0008006" key="3">
    <source>
        <dbReference type="Google" id="ProtNLM"/>
    </source>
</evidence>
<dbReference type="GO" id="GO:0016791">
    <property type="term" value="F:phosphatase activity"/>
    <property type="evidence" value="ECO:0007669"/>
    <property type="project" value="TreeGrafter"/>
</dbReference>
<dbReference type="InterPro" id="IPR023214">
    <property type="entry name" value="HAD_sf"/>
</dbReference>
<comment type="caution">
    <text evidence="1">The sequence shown here is derived from an EMBL/GenBank/DDBJ whole genome shotgun (WGS) entry which is preliminary data.</text>
</comment>
<dbReference type="SUPFAM" id="SSF56784">
    <property type="entry name" value="HAD-like"/>
    <property type="match status" value="1"/>
</dbReference>
<dbReference type="OrthoDB" id="413953at2759"/>
<proteinExistence type="predicted"/>
<dbReference type="NCBIfam" id="TIGR01460">
    <property type="entry name" value="HAD-SF-IIA"/>
    <property type="match status" value="1"/>
</dbReference>
<gene>
    <name evidence="1" type="ORF">ILUMI_16674</name>
</gene>